<keyword evidence="4" id="KW-0961">Cell wall biogenesis/degradation</keyword>
<protein>
    <recommendedName>
        <fullName evidence="2">N-acetylmuramoyl-L-alanine amidase</fullName>
        <ecNumber evidence="2">3.5.1.28</ecNumber>
    </recommendedName>
</protein>
<dbReference type="CDD" id="cd06583">
    <property type="entry name" value="PGRP"/>
    <property type="match status" value="1"/>
</dbReference>
<organism evidence="6 7">
    <name type="scientific">Soehngenia longivitae</name>
    <dbReference type="NCBI Taxonomy" id="2562294"/>
    <lineage>
        <taxon>Bacteria</taxon>
        <taxon>Bacillati</taxon>
        <taxon>Bacillota</taxon>
        <taxon>Tissierellia</taxon>
        <taxon>Tissierellales</taxon>
        <taxon>Tissierellaceae</taxon>
        <taxon>Soehngenia</taxon>
    </lineage>
</organism>
<dbReference type="Proteomes" id="UP000298381">
    <property type="component" value="Unassembled WGS sequence"/>
</dbReference>
<name>A0A4Z0D9B7_9FIRM</name>
<dbReference type="GO" id="GO:0071555">
    <property type="term" value="P:cell wall organization"/>
    <property type="evidence" value="ECO:0007669"/>
    <property type="project" value="UniProtKB-KW"/>
</dbReference>
<dbReference type="GO" id="GO:0009253">
    <property type="term" value="P:peptidoglycan catabolic process"/>
    <property type="evidence" value="ECO:0007669"/>
    <property type="project" value="InterPro"/>
</dbReference>
<dbReference type="GO" id="GO:0008745">
    <property type="term" value="F:N-acetylmuramoyl-L-alanine amidase activity"/>
    <property type="evidence" value="ECO:0007669"/>
    <property type="project" value="UniProtKB-EC"/>
</dbReference>
<evidence type="ECO:0000256" key="1">
    <source>
        <dbReference type="ARBA" id="ARBA00001561"/>
    </source>
</evidence>
<dbReference type="AlphaFoldDB" id="A0A4Z0D9B7"/>
<dbReference type="PANTHER" id="PTHR30417">
    <property type="entry name" value="N-ACETYLMURAMOYL-L-ALANINE AMIDASE AMID"/>
    <property type="match status" value="1"/>
</dbReference>
<dbReference type="OrthoDB" id="9794294at2"/>
<dbReference type="InterPro" id="IPR036505">
    <property type="entry name" value="Amidase/PGRP_sf"/>
</dbReference>
<dbReference type="EMBL" id="SRIB01000002">
    <property type="protein sequence ID" value="TFZ41470.1"/>
    <property type="molecule type" value="Genomic_DNA"/>
</dbReference>
<comment type="caution">
    <text evidence="6">The sequence shown here is derived from an EMBL/GenBank/DDBJ whole genome shotgun (WGS) entry which is preliminary data.</text>
</comment>
<evidence type="ECO:0000256" key="4">
    <source>
        <dbReference type="ARBA" id="ARBA00023316"/>
    </source>
</evidence>
<gene>
    <name evidence="6" type="ORF">E4100_02505</name>
</gene>
<dbReference type="EC" id="3.5.1.28" evidence="2"/>
<accession>A0A4Z0D9B7</accession>
<keyword evidence="7" id="KW-1185">Reference proteome</keyword>
<reference evidence="6 7" key="1">
    <citation type="submission" date="2019-03" db="EMBL/GenBank/DDBJ databases">
        <title>Draft genome sequence data and analysis of a Fermenting Bacterium, Soehngenia longevitae strain 1933PT, isolated from petroleum reservoir in Azerbaijan.</title>
        <authorList>
            <person name="Grouzdev D.S."/>
            <person name="Bidzhieva S.K."/>
            <person name="Sokolova D.S."/>
            <person name="Tourova T.P."/>
            <person name="Poltaraus A.B."/>
            <person name="Nazina T.N."/>
        </authorList>
    </citation>
    <scope>NUCLEOTIDE SEQUENCE [LARGE SCALE GENOMIC DNA]</scope>
    <source>
        <strain evidence="6 7">1933P</strain>
    </source>
</reference>
<dbReference type="InterPro" id="IPR002502">
    <property type="entry name" value="Amidase_domain"/>
</dbReference>
<evidence type="ECO:0000256" key="2">
    <source>
        <dbReference type="ARBA" id="ARBA00011901"/>
    </source>
</evidence>
<dbReference type="SMART" id="SM00644">
    <property type="entry name" value="Ami_2"/>
    <property type="match status" value="1"/>
</dbReference>
<evidence type="ECO:0000313" key="6">
    <source>
        <dbReference type="EMBL" id="TFZ41470.1"/>
    </source>
</evidence>
<sequence>MMIEKMLIKNNFSTRNSVKIKYIVIHDTGNTKKSANAINHFKYFDKPNVNASSHYVIDENHIIQLVEDKDVSYHCGDGKGRFGITNSNSIGIELCVNEGNNWEITKEKAIFLVRLLLDKYDLDKKNVVRHFDASLKICPNKMSAFGWREWTYFYDSI</sequence>
<dbReference type="GO" id="GO:0009254">
    <property type="term" value="P:peptidoglycan turnover"/>
    <property type="evidence" value="ECO:0007669"/>
    <property type="project" value="TreeGrafter"/>
</dbReference>
<dbReference type="InterPro" id="IPR051206">
    <property type="entry name" value="NAMLAA_amidase_2"/>
</dbReference>
<proteinExistence type="predicted"/>
<feature type="domain" description="N-acetylmuramoyl-L-alanine amidase" evidence="5">
    <location>
        <begin position="10"/>
        <end position="149"/>
    </location>
</feature>
<dbReference type="Gene3D" id="3.40.80.10">
    <property type="entry name" value="Peptidoglycan recognition protein-like"/>
    <property type="match status" value="1"/>
</dbReference>
<evidence type="ECO:0000256" key="3">
    <source>
        <dbReference type="ARBA" id="ARBA00022801"/>
    </source>
</evidence>
<evidence type="ECO:0000259" key="5">
    <source>
        <dbReference type="SMART" id="SM00644"/>
    </source>
</evidence>
<dbReference type="SUPFAM" id="SSF55846">
    <property type="entry name" value="N-acetylmuramoyl-L-alanine amidase-like"/>
    <property type="match status" value="1"/>
</dbReference>
<dbReference type="Pfam" id="PF01510">
    <property type="entry name" value="Amidase_2"/>
    <property type="match status" value="1"/>
</dbReference>
<dbReference type="PANTHER" id="PTHR30417:SF1">
    <property type="entry name" value="N-ACETYLMURAMOYL-L-ALANINE AMIDASE AMID"/>
    <property type="match status" value="1"/>
</dbReference>
<keyword evidence="3" id="KW-0378">Hydrolase</keyword>
<evidence type="ECO:0000313" key="7">
    <source>
        <dbReference type="Proteomes" id="UP000298381"/>
    </source>
</evidence>
<comment type="catalytic activity">
    <reaction evidence="1">
        <text>Hydrolyzes the link between N-acetylmuramoyl residues and L-amino acid residues in certain cell-wall glycopeptides.</text>
        <dbReference type="EC" id="3.5.1.28"/>
    </reaction>
</comment>